<dbReference type="PANTHER" id="PTHR31548:SF3">
    <property type="entry name" value="CLARIN-3"/>
    <property type="match status" value="1"/>
</dbReference>
<evidence type="ECO:0000256" key="5">
    <source>
        <dbReference type="ARBA" id="ARBA00023136"/>
    </source>
</evidence>
<dbReference type="EMBL" id="JAACNH010000008">
    <property type="protein sequence ID" value="KAG8435499.1"/>
    <property type="molecule type" value="Genomic_DNA"/>
</dbReference>
<gene>
    <name evidence="7" type="ORF">GDO86_013437</name>
</gene>
<dbReference type="Proteomes" id="UP000812440">
    <property type="component" value="Chromosome 7"/>
</dbReference>
<evidence type="ECO:0008006" key="9">
    <source>
        <dbReference type="Google" id="ProtNLM"/>
    </source>
</evidence>
<evidence type="ECO:0000256" key="3">
    <source>
        <dbReference type="ARBA" id="ARBA00022692"/>
    </source>
</evidence>
<comment type="subcellular location">
    <subcellularLocation>
        <location evidence="1">Membrane</location>
        <topology evidence="1">Multi-pass membrane protein</topology>
    </subcellularLocation>
</comment>
<evidence type="ECO:0000313" key="7">
    <source>
        <dbReference type="EMBL" id="KAG8435499.1"/>
    </source>
</evidence>
<protein>
    <recommendedName>
        <fullName evidence="9">Clarin 3</fullName>
    </recommendedName>
</protein>
<dbReference type="PROSITE" id="PS51257">
    <property type="entry name" value="PROKAR_LIPOPROTEIN"/>
    <property type="match status" value="1"/>
</dbReference>
<dbReference type="OrthoDB" id="9450082at2759"/>
<sequence>MPSKQKTLLFLSGFVASIGSFAVICACLGTTEWVSSEVAFKNGNSTGFVTVEYGLFKGTSVRIVTNGIEALPVHFQVADILKDNAKTIHVFVILFLVLGLLCSFVTSAITCLNSVSNPYLTFLGPIGVYTWASINAFLVLLVLSLCAANTEITGVPKLIAISLDEFNDEFNKSQQTYGYSFWLLLLSMFLNIATIIVIYIYHHARYSERREQERPLEKASQDVILF</sequence>
<dbReference type="GO" id="GO:0007605">
    <property type="term" value="P:sensory perception of sound"/>
    <property type="evidence" value="ECO:0007669"/>
    <property type="project" value="UniProtKB-ARBA"/>
</dbReference>
<dbReference type="InterPro" id="IPR026748">
    <property type="entry name" value="Clarin"/>
</dbReference>
<keyword evidence="3 6" id="KW-0812">Transmembrane</keyword>
<dbReference type="PANTHER" id="PTHR31548">
    <property type="entry name" value="CLARIN"/>
    <property type="match status" value="1"/>
</dbReference>
<dbReference type="Gene3D" id="1.20.140.150">
    <property type="match status" value="1"/>
</dbReference>
<evidence type="ECO:0000256" key="6">
    <source>
        <dbReference type="SAM" id="Phobius"/>
    </source>
</evidence>
<dbReference type="GO" id="GO:0016020">
    <property type="term" value="C:membrane"/>
    <property type="evidence" value="ECO:0007669"/>
    <property type="project" value="UniProtKB-SubCell"/>
</dbReference>
<keyword evidence="8" id="KW-1185">Reference proteome</keyword>
<dbReference type="Pfam" id="PF25807">
    <property type="entry name" value="Clarin-2"/>
    <property type="match status" value="1"/>
</dbReference>
<keyword evidence="4 6" id="KW-1133">Transmembrane helix</keyword>
<dbReference type="AlphaFoldDB" id="A0A8T2IRB9"/>
<comment type="caution">
    <text evidence="7">The sequence shown here is derived from an EMBL/GenBank/DDBJ whole genome shotgun (WGS) entry which is preliminary data.</text>
</comment>
<keyword evidence="5 6" id="KW-0472">Membrane</keyword>
<accession>A0A8T2IRB9</accession>
<evidence type="ECO:0000256" key="2">
    <source>
        <dbReference type="ARBA" id="ARBA00005787"/>
    </source>
</evidence>
<name>A0A8T2IRB9_9PIPI</name>
<comment type="similarity">
    <text evidence="2">Belongs to the clarin family.</text>
</comment>
<feature type="transmembrane region" description="Helical" evidence="6">
    <location>
        <begin position="88"/>
        <end position="112"/>
    </location>
</feature>
<evidence type="ECO:0000256" key="4">
    <source>
        <dbReference type="ARBA" id="ARBA00022989"/>
    </source>
</evidence>
<feature type="transmembrane region" description="Helical" evidence="6">
    <location>
        <begin position="119"/>
        <end position="143"/>
    </location>
</feature>
<feature type="transmembrane region" description="Helical" evidence="6">
    <location>
        <begin position="179"/>
        <end position="201"/>
    </location>
</feature>
<organism evidence="7 8">
    <name type="scientific">Hymenochirus boettgeri</name>
    <name type="common">Congo dwarf clawed frog</name>
    <dbReference type="NCBI Taxonomy" id="247094"/>
    <lineage>
        <taxon>Eukaryota</taxon>
        <taxon>Metazoa</taxon>
        <taxon>Chordata</taxon>
        <taxon>Craniata</taxon>
        <taxon>Vertebrata</taxon>
        <taxon>Euteleostomi</taxon>
        <taxon>Amphibia</taxon>
        <taxon>Batrachia</taxon>
        <taxon>Anura</taxon>
        <taxon>Pipoidea</taxon>
        <taxon>Pipidae</taxon>
        <taxon>Pipinae</taxon>
        <taxon>Hymenochirus</taxon>
    </lineage>
</organism>
<evidence type="ECO:0000256" key="1">
    <source>
        <dbReference type="ARBA" id="ARBA00004141"/>
    </source>
</evidence>
<reference evidence="7" key="1">
    <citation type="thesis" date="2020" institute="ProQuest LLC" country="789 East Eisenhower Parkway, Ann Arbor, MI, USA">
        <title>Comparative Genomics and Chromosome Evolution.</title>
        <authorList>
            <person name="Mudd A.B."/>
        </authorList>
    </citation>
    <scope>NUCLEOTIDE SEQUENCE</scope>
    <source>
        <strain evidence="7">Female2</strain>
        <tissue evidence="7">Blood</tissue>
    </source>
</reference>
<evidence type="ECO:0000313" key="8">
    <source>
        <dbReference type="Proteomes" id="UP000812440"/>
    </source>
</evidence>
<proteinExistence type="inferred from homology"/>